<sequence length="253" mass="26657">MRVLILGGTAEASALAALLADRPAIAPLLSLAGRTAAPVKAPIPMRIGGFGGAEGLARYIAEERVELLIDATHPFAAAISRNAVGAACAEKIPLIVVGRPPWTQLPGDRWIPAGDMAEAAALLGAARRRVFLAIGRLQLAAFEAAPQHFYLIRGIEPVSPKLPDHRFISARGPFEREAERRLLGEERIDVVVAKNSGSPAVYGKIEAARELGLPVVMVERPPGQGALKTPAEALGLILRQCAIHEAALAPRGV</sequence>
<gene>
    <name evidence="4" type="ORF">CR492_00620</name>
</gene>
<proteinExistence type="predicted"/>
<dbReference type="EMBL" id="PDZR01000001">
    <property type="protein sequence ID" value="PNG27481.1"/>
    <property type="molecule type" value="Genomic_DNA"/>
</dbReference>
<dbReference type="Pfam" id="PF02571">
    <property type="entry name" value="CbiJ"/>
    <property type="match status" value="1"/>
</dbReference>
<evidence type="ECO:0000256" key="1">
    <source>
        <dbReference type="ARBA" id="ARBA00004953"/>
    </source>
</evidence>
<keyword evidence="2" id="KW-0169">Cobalamin biosynthesis</keyword>
<accession>A0A2J7TL45</accession>
<evidence type="ECO:0000313" key="5">
    <source>
        <dbReference type="Proteomes" id="UP000236286"/>
    </source>
</evidence>
<dbReference type="NCBIfam" id="TIGR00715">
    <property type="entry name" value="precor6x_red"/>
    <property type="match status" value="1"/>
</dbReference>
<keyword evidence="3" id="KW-0560">Oxidoreductase</keyword>
<name>A0A2J7TL45_METSI</name>
<comment type="pathway">
    <text evidence="1">Cofactor biosynthesis; adenosylcobalamin biosynthesis.</text>
</comment>
<dbReference type="OrthoDB" id="5183775at2"/>
<dbReference type="PROSITE" id="PS51014">
    <property type="entry name" value="COBK_CBIJ"/>
    <property type="match status" value="1"/>
</dbReference>
<comment type="caution">
    <text evidence="4">The sequence shown here is derived from an EMBL/GenBank/DDBJ whole genome shotgun (WGS) entry which is preliminary data.</text>
</comment>
<dbReference type="UniPathway" id="UPA00148"/>
<dbReference type="PANTHER" id="PTHR36925:SF1">
    <property type="entry name" value="COBALT-PRECORRIN-6A REDUCTASE"/>
    <property type="match status" value="1"/>
</dbReference>
<dbReference type="NCBIfam" id="NF005968">
    <property type="entry name" value="PRK08057.1-2"/>
    <property type="match status" value="1"/>
</dbReference>
<evidence type="ECO:0000313" key="4">
    <source>
        <dbReference type="EMBL" id="PNG27481.1"/>
    </source>
</evidence>
<reference evidence="4 5" key="1">
    <citation type="submission" date="2017-10" db="EMBL/GenBank/DDBJ databases">
        <title>Genome announcement of Methylocella silvestris TVC from permafrost.</title>
        <authorList>
            <person name="Wang J."/>
            <person name="Geng K."/>
            <person name="Ul-Haque F."/>
            <person name="Crombie A.T."/>
            <person name="Street L.E."/>
            <person name="Wookey P.A."/>
            <person name="Murrell J.C."/>
            <person name="Pratscher J."/>
        </authorList>
    </citation>
    <scope>NUCLEOTIDE SEQUENCE [LARGE SCALE GENOMIC DNA]</scope>
    <source>
        <strain evidence="4 5">TVC</strain>
    </source>
</reference>
<evidence type="ECO:0000256" key="3">
    <source>
        <dbReference type="ARBA" id="ARBA00023002"/>
    </source>
</evidence>
<dbReference type="RefSeq" id="WP_102841787.1">
    <property type="nucleotide sequence ID" value="NZ_PDZR01000001.1"/>
</dbReference>
<protein>
    <submittedName>
        <fullName evidence="4">Cobalt-precorrin-6A reductase</fullName>
    </submittedName>
</protein>
<dbReference type="Proteomes" id="UP000236286">
    <property type="component" value="Unassembled WGS sequence"/>
</dbReference>
<dbReference type="AlphaFoldDB" id="A0A2J7TL45"/>
<dbReference type="GO" id="GO:0016994">
    <property type="term" value="F:precorrin-6A reductase activity"/>
    <property type="evidence" value="ECO:0007669"/>
    <property type="project" value="InterPro"/>
</dbReference>
<organism evidence="4 5">
    <name type="scientific">Methylocella silvestris</name>
    <dbReference type="NCBI Taxonomy" id="199596"/>
    <lineage>
        <taxon>Bacteria</taxon>
        <taxon>Pseudomonadati</taxon>
        <taxon>Pseudomonadota</taxon>
        <taxon>Alphaproteobacteria</taxon>
        <taxon>Hyphomicrobiales</taxon>
        <taxon>Beijerinckiaceae</taxon>
        <taxon>Methylocella</taxon>
    </lineage>
</organism>
<evidence type="ECO:0000256" key="2">
    <source>
        <dbReference type="ARBA" id="ARBA00022573"/>
    </source>
</evidence>
<dbReference type="InterPro" id="IPR003723">
    <property type="entry name" value="Precorrin-6x_reduct"/>
</dbReference>
<dbReference type="PANTHER" id="PTHR36925">
    <property type="entry name" value="COBALT-PRECORRIN-6A REDUCTASE"/>
    <property type="match status" value="1"/>
</dbReference>
<dbReference type="GO" id="GO:0009236">
    <property type="term" value="P:cobalamin biosynthetic process"/>
    <property type="evidence" value="ECO:0007669"/>
    <property type="project" value="UniProtKB-UniPathway"/>
</dbReference>